<evidence type="ECO:0000259" key="2">
    <source>
        <dbReference type="Pfam" id="PF07589"/>
    </source>
</evidence>
<feature type="domain" description="Ice-binding protein C-terminal" evidence="2">
    <location>
        <begin position="267"/>
        <end position="289"/>
    </location>
</feature>
<comment type="caution">
    <text evidence="3">The sequence shown here is derived from an EMBL/GenBank/DDBJ whole genome shotgun (WGS) entry which is preliminary data.</text>
</comment>
<dbReference type="AlphaFoldDB" id="A0A136A3B8"/>
<feature type="chain" id="PRO_5007469369" description="Ice-binding protein C-terminal domain-containing protein" evidence="1">
    <location>
        <begin position="27"/>
        <end position="290"/>
    </location>
</feature>
<organism evidence="3 4">
    <name type="scientific">Paraglaciecola hydrolytica</name>
    <dbReference type="NCBI Taxonomy" id="1799789"/>
    <lineage>
        <taxon>Bacteria</taxon>
        <taxon>Pseudomonadati</taxon>
        <taxon>Pseudomonadota</taxon>
        <taxon>Gammaproteobacteria</taxon>
        <taxon>Alteromonadales</taxon>
        <taxon>Alteromonadaceae</taxon>
        <taxon>Paraglaciecola</taxon>
    </lineage>
</organism>
<dbReference type="RefSeq" id="WP_068372789.1">
    <property type="nucleotide sequence ID" value="NZ_LSNE01000003.1"/>
</dbReference>
<accession>A0A136A3B8</accession>
<evidence type="ECO:0000313" key="4">
    <source>
        <dbReference type="Proteomes" id="UP000070299"/>
    </source>
</evidence>
<keyword evidence="4" id="KW-1185">Reference proteome</keyword>
<gene>
    <name evidence="3" type="ORF">AX660_06770</name>
</gene>
<feature type="signal peptide" evidence="1">
    <location>
        <begin position="1"/>
        <end position="26"/>
    </location>
</feature>
<evidence type="ECO:0000256" key="1">
    <source>
        <dbReference type="SAM" id="SignalP"/>
    </source>
</evidence>
<dbReference type="Pfam" id="PF07589">
    <property type="entry name" value="PEP-CTERM"/>
    <property type="match status" value="1"/>
</dbReference>
<dbReference type="NCBIfam" id="TIGR02595">
    <property type="entry name" value="PEP_CTERM"/>
    <property type="match status" value="1"/>
</dbReference>
<sequence length="290" mass="31287">MKKFVTFAQRNTILTLALFASLPAQAGLIIDDFSFHPSYLNTHPMMPILTANQADPNKYASSTTGNILGGERDVSVNMTELLGQYAQSTVNNGWFGPYNMPMMTIRLDWTGEFSYQIQYDGLDGAATRNGGLGLDLNAALAGDTLQIGYFRQNIYNDNADGDADPTGNTTWDISLVDNNGHVSTVSNTIVGNSLGGFNLLNFNFSDFESNNSLFDISHVSVIEIASTIMAMGPGSSWIELTGIGISGDVYTQTNTPNNNNPQNPSNSVPEPSALALFAFALVAMGIRRKK</sequence>
<dbReference type="Proteomes" id="UP000070299">
    <property type="component" value="Unassembled WGS sequence"/>
</dbReference>
<dbReference type="InterPro" id="IPR013424">
    <property type="entry name" value="Ice-binding_C"/>
</dbReference>
<proteinExistence type="predicted"/>
<reference evidence="4" key="1">
    <citation type="submission" date="2016-02" db="EMBL/GenBank/DDBJ databases">
        <authorList>
            <person name="Schultz-Johansen M."/>
            <person name="Glaring M.A."/>
            <person name="Bech P.K."/>
            <person name="Stougaard P."/>
        </authorList>
    </citation>
    <scope>NUCLEOTIDE SEQUENCE [LARGE SCALE GENOMIC DNA]</scope>
    <source>
        <strain evidence="4">S66</strain>
    </source>
</reference>
<protein>
    <recommendedName>
        <fullName evidence="2">Ice-binding protein C-terminal domain-containing protein</fullName>
    </recommendedName>
</protein>
<name>A0A136A3B8_9ALTE</name>
<dbReference type="EMBL" id="LSNE01000003">
    <property type="protein sequence ID" value="KXI29738.1"/>
    <property type="molecule type" value="Genomic_DNA"/>
</dbReference>
<evidence type="ECO:0000313" key="3">
    <source>
        <dbReference type="EMBL" id="KXI29738.1"/>
    </source>
</evidence>
<keyword evidence="1" id="KW-0732">Signal</keyword>